<feature type="transmembrane region" description="Helical" evidence="8">
    <location>
        <begin position="74"/>
        <end position="94"/>
    </location>
</feature>
<dbReference type="RefSeq" id="WP_379954203.1">
    <property type="nucleotide sequence ID" value="NZ_JAUYVI010000001.1"/>
</dbReference>
<keyword evidence="4" id="KW-1003">Cell membrane</keyword>
<feature type="transmembrane region" description="Helical" evidence="8">
    <location>
        <begin position="326"/>
        <end position="345"/>
    </location>
</feature>
<keyword evidence="5 8" id="KW-0812">Transmembrane</keyword>
<evidence type="ECO:0000313" key="10">
    <source>
        <dbReference type="Proteomes" id="UP001230156"/>
    </source>
</evidence>
<proteinExistence type="inferred from homology"/>
<evidence type="ECO:0000256" key="5">
    <source>
        <dbReference type="ARBA" id="ARBA00022692"/>
    </source>
</evidence>
<comment type="subcellular location">
    <subcellularLocation>
        <location evidence="1">Cell membrane</location>
        <topology evidence="1">Multi-pass membrane protein</topology>
    </subcellularLocation>
</comment>
<gene>
    <name evidence="9" type="ORF">Q8A70_03960</name>
</gene>
<comment type="caution">
    <text evidence="9">The sequence shown here is derived from an EMBL/GenBank/DDBJ whole genome shotgun (WGS) entry which is preliminary data.</text>
</comment>
<feature type="transmembrane region" description="Helical" evidence="8">
    <location>
        <begin position="163"/>
        <end position="187"/>
    </location>
</feature>
<feature type="transmembrane region" description="Helical" evidence="8">
    <location>
        <begin position="106"/>
        <end position="126"/>
    </location>
</feature>
<keyword evidence="10" id="KW-1185">Reference proteome</keyword>
<keyword evidence="3" id="KW-0813">Transport</keyword>
<keyword evidence="6 8" id="KW-1133">Transmembrane helix</keyword>
<feature type="transmembrane region" description="Helical" evidence="8">
    <location>
        <begin position="208"/>
        <end position="230"/>
    </location>
</feature>
<dbReference type="Gene3D" id="1.10.3470.10">
    <property type="entry name" value="ABC transporter involved in vitamin B12 uptake, BtuC"/>
    <property type="match status" value="1"/>
</dbReference>
<keyword evidence="7 8" id="KW-0472">Membrane</keyword>
<evidence type="ECO:0000256" key="1">
    <source>
        <dbReference type="ARBA" id="ARBA00004651"/>
    </source>
</evidence>
<dbReference type="Proteomes" id="UP001230156">
    <property type="component" value="Unassembled WGS sequence"/>
</dbReference>
<feature type="transmembrane region" description="Helical" evidence="8">
    <location>
        <begin position="19"/>
        <end position="38"/>
    </location>
</feature>
<dbReference type="EMBL" id="JAUYVI010000001">
    <property type="protein sequence ID" value="MDQ7246803.1"/>
    <property type="molecule type" value="Genomic_DNA"/>
</dbReference>
<comment type="similarity">
    <text evidence="2">Belongs to the binding-protein-dependent transport system permease family. FecCD subfamily.</text>
</comment>
<dbReference type="InterPro" id="IPR000522">
    <property type="entry name" value="ABC_transptr_permease_BtuC"/>
</dbReference>
<evidence type="ECO:0000256" key="6">
    <source>
        <dbReference type="ARBA" id="ARBA00022989"/>
    </source>
</evidence>
<evidence type="ECO:0000256" key="2">
    <source>
        <dbReference type="ARBA" id="ARBA00007935"/>
    </source>
</evidence>
<name>A0ABU0YJ99_9PROT</name>
<evidence type="ECO:0000256" key="8">
    <source>
        <dbReference type="SAM" id="Phobius"/>
    </source>
</evidence>
<dbReference type="Pfam" id="PF01032">
    <property type="entry name" value="FecCD"/>
    <property type="match status" value="1"/>
</dbReference>
<feature type="transmembrane region" description="Helical" evidence="8">
    <location>
        <begin position="133"/>
        <end position="151"/>
    </location>
</feature>
<evidence type="ECO:0000256" key="4">
    <source>
        <dbReference type="ARBA" id="ARBA00022475"/>
    </source>
</evidence>
<feature type="transmembrane region" description="Helical" evidence="8">
    <location>
        <begin position="256"/>
        <end position="285"/>
    </location>
</feature>
<protein>
    <submittedName>
        <fullName evidence="9">Iron ABC transporter permease</fullName>
    </submittedName>
</protein>
<dbReference type="SUPFAM" id="SSF81345">
    <property type="entry name" value="ABC transporter involved in vitamin B12 uptake, BtuC"/>
    <property type="match status" value="1"/>
</dbReference>
<evidence type="ECO:0000256" key="3">
    <source>
        <dbReference type="ARBA" id="ARBA00022448"/>
    </source>
</evidence>
<dbReference type="CDD" id="cd06550">
    <property type="entry name" value="TM_ABC_iron-siderophores_like"/>
    <property type="match status" value="1"/>
</dbReference>
<feature type="transmembrane region" description="Helical" evidence="8">
    <location>
        <begin position="297"/>
        <end position="320"/>
    </location>
</feature>
<dbReference type="PANTHER" id="PTHR30472">
    <property type="entry name" value="FERRIC ENTEROBACTIN TRANSPORT SYSTEM PERMEASE PROTEIN"/>
    <property type="match status" value="1"/>
</dbReference>
<reference evidence="10" key="1">
    <citation type="submission" date="2023-08" db="EMBL/GenBank/DDBJ databases">
        <title>Rhodospirillaceae gen. nov., a novel taxon isolated from the Yangtze River Yuezi River estuary sludge.</title>
        <authorList>
            <person name="Ruan L."/>
        </authorList>
    </citation>
    <scope>NUCLEOTIDE SEQUENCE [LARGE SCALE GENOMIC DNA]</scope>
    <source>
        <strain evidence="10">R-7</strain>
    </source>
</reference>
<dbReference type="InterPro" id="IPR037294">
    <property type="entry name" value="ABC_BtuC-like"/>
</dbReference>
<accession>A0ABU0YJ99</accession>
<evidence type="ECO:0000256" key="7">
    <source>
        <dbReference type="ARBA" id="ARBA00023136"/>
    </source>
</evidence>
<dbReference type="PANTHER" id="PTHR30472:SF25">
    <property type="entry name" value="ABC TRANSPORTER PERMEASE PROTEIN MJ0876-RELATED"/>
    <property type="match status" value="1"/>
</dbReference>
<evidence type="ECO:0000313" key="9">
    <source>
        <dbReference type="EMBL" id="MDQ7246803.1"/>
    </source>
</evidence>
<organism evidence="9 10">
    <name type="scientific">Dongia sedimenti</name>
    <dbReference type="NCBI Taxonomy" id="3064282"/>
    <lineage>
        <taxon>Bacteria</taxon>
        <taxon>Pseudomonadati</taxon>
        <taxon>Pseudomonadota</taxon>
        <taxon>Alphaproteobacteria</taxon>
        <taxon>Rhodospirillales</taxon>
        <taxon>Dongiaceae</taxon>
        <taxon>Dongia</taxon>
    </lineage>
</organism>
<sequence>MTESTIAASGEGAAQPAAVVLPLLVVAVIAAFLLSVALGPIPITLSEIGAALTGGPVDAMLRDIILDLRIPRSLMGLAVGAVLAVGGTAMQGLFRNPLADPTLIGVSGGAALAAASFIVFGASLAFIPDGLRLYAMPVAAFLGGIIVVLVIQRLAQRDGHTDIATMLLAGIAVNAVVMAGIGLLTFIGDDTQLRTINFWMLGSLGGSGWGPLSAVGPVSLLVVLACLALARVLDGMMLGEREAQTLGFNVETAKRLLIVAVAAGVGTAVAFCGVIVFVGIVAPHMVRIAIGPAHRPLLIGAALLGGILMLLADTLCRLIVAPAELPIGIVTSLLGAPFFLALLIGRSRTQSV</sequence>